<evidence type="ECO:0000256" key="1">
    <source>
        <dbReference type="SAM" id="MobiDB-lite"/>
    </source>
</evidence>
<protein>
    <submittedName>
        <fullName evidence="3">Uncharacterized protein</fullName>
    </submittedName>
</protein>
<accession>A0A1V6Z972</accession>
<feature type="compositionally biased region" description="Basic residues" evidence="1">
    <location>
        <begin position="64"/>
        <end position="87"/>
    </location>
</feature>
<organism evidence="3 4">
    <name type="scientific">Penicillium nalgiovense</name>
    <dbReference type="NCBI Taxonomy" id="60175"/>
    <lineage>
        <taxon>Eukaryota</taxon>
        <taxon>Fungi</taxon>
        <taxon>Dikarya</taxon>
        <taxon>Ascomycota</taxon>
        <taxon>Pezizomycotina</taxon>
        <taxon>Eurotiomycetes</taxon>
        <taxon>Eurotiomycetidae</taxon>
        <taxon>Eurotiales</taxon>
        <taxon>Aspergillaceae</taxon>
        <taxon>Penicillium</taxon>
    </lineage>
</organism>
<dbReference type="AlphaFoldDB" id="A0A1V6Z972"/>
<comment type="caution">
    <text evidence="3">The sequence shown here is derived from an EMBL/GenBank/DDBJ whole genome shotgun (WGS) entry which is preliminary data.</text>
</comment>
<keyword evidence="4" id="KW-1185">Reference proteome</keyword>
<gene>
    <name evidence="3" type="ORF">PENNAL_c0001G04302</name>
</gene>
<keyword evidence="2" id="KW-0812">Transmembrane</keyword>
<evidence type="ECO:0000256" key="2">
    <source>
        <dbReference type="SAM" id="Phobius"/>
    </source>
</evidence>
<dbReference type="Proteomes" id="UP000191691">
    <property type="component" value="Unassembled WGS sequence"/>
</dbReference>
<reference evidence="4" key="1">
    <citation type="journal article" date="2017" name="Nat. Microbiol.">
        <title>Global analysis of biosynthetic gene clusters reveals vast potential of secondary metabolite production in Penicillium species.</title>
        <authorList>
            <person name="Nielsen J.C."/>
            <person name="Grijseels S."/>
            <person name="Prigent S."/>
            <person name="Ji B."/>
            <person name="Dainat J."/>
            <person name="Nielsen K.F."/>
            <person name="Frisvad J.C."/>
            <person name="Workman M."/>
            <person name="Nielsen J."/>
        </authorList>
    </citation>
    <scope>NUCLEOTIDE SEQUENCE [LARGE SCALE GENOMIC DNA]</scope>
    <source>
        <strain evidence="4">IBT 13039</strain>
    </source>
</reference>
<keyword evidence="2" id="KW-0472">Membrane</keyword>
<keyword evidence="2" id="KW-1133">Transmembrane helix</keyword>
<feature type="transmembrane region" description="Helical" evidence="2">
    <location>
        <begin position="20"/>
        <end position="42"/>
    </location>
</feature>
<dbReference type="OMA" id="ELEDVDC"/>
<evidence type="ECO:0000313" key="3">
    <source>
        <dbReference type="EMBL" id="OQE96226.1"/>
    </source>
</evidence>
<proteinExistence type="predicted"/>
<dbReference type="EMBL" id="MOOB01000001">
    <property type="protein sequence ID" value="OQE96226.1"/>
    <property type="molecule type" value="Genomic_DNA"/>
</dbReference>
<name>A0A1V6Z972_PENNA</name>
<feature type="region of interest" description="Disordered" evidence="1">
    <location>
        <begin position="64"/>
        <end position="108"/>
    </location>
</feature>
<sequence>MASNFTQHETPAWVNSVVPGAYGLIGLVVVVALIAWAIRYLASDPQRALTNHFFRQVAEFEKAKKAKKRRRRRRRRRPGGWNGRRRSGGGDGLWRALSDASGNSNSSDGATRPILHIIVEESGASTAEVEAQLEEVNCDGVVLRWVRVPRGYRLPPMSKKASTLAEVVGALRGGK</sequence>
<evidence type="ECO:0000313" key="4">
    <source>
        <dbReference type="Proteomes" id="UP000191691"/>
    </source>
</evidence>
<feature type="compositionally biased region" description="Low complexity" evidence="1">
    <location>
        <begin position="98"/>
        <end position="108"/>
    </location>
</feature>